<sequence>MRITIRSFARFREIFGTEKLIETDSFASPKTVLSLLCKEKECRDTLFTPDGTLHPHITITLNGRRLSTGETDETTLADGDTLVIYPPVSGG</sequence>
<accession>A0A9Q4PYF3</accession>
<reference evidence="1" key="1">
    <citation type="submission" date="2022-01" db="EMBL/GenBank/DDBJ databases">
        <title>Draft genome of Methanogenium marinum DSM 15558.</title>
        <authorList>
            <person name="Chen S.-C."/>
            <person name="You Y.-T."/>
        </authorList>
    </citation>
    <scope>NUCLEOTIDE SEQUENCE</scope>
    <source>
        <strain evidence="1">DSM 15558</strain>
    </source>
</reference>
<dbReference type="Pfam" id="PF02597">
    <property type="entry name" value="ThiS"/>
    <property type="match status" value="1"/>
</dbReference>
<dbReference type="AlphaFoldDB" id="A0A9Q4PYF3"/>
<dbReference type="Gene3D" id="3.10.20.30">
    <property type="match status" value="1"/>
</dbReference>
<organism evidence="1 2">
    <name type="scientific">Methanogenium marinum</name>
    <dbReference type="NCBI Taxonomy" id="348610"/>
    <lineage>
        <taxon>Archaea</taxon>
        <taxon>Methanobacteriati</taxon>
        <taxon>Methanobacteriota</taxon>
        <taxon>Stenosarchaea group</taxon>
        <taxon>Methanomicrobia</taxon>
        <taxon>Methanomicrobiales</taxon>
        <taxon>Methanomicrobiaceae</taxon>
        <taxon>Methanogenium</taxon>
    </lineage>
</organism>
<name>A0A9Q4PYF3_9EURY</name>
<dbReference type="CDD" id="cd17040">
    <property type="entry name" value="Ubl_MoaD_like"/>
    <property type="match status" value="1"/>
</dbReference>
<gene>
    <name evidence="1" type="ORF">L0665_08320</name>
</gene>
<dbReference type="Proteomes" id="UP001143747">
    <property type="component" value="Unassembled WGS sequence"/>
</dbReference>
<dbReference type="InterPro" id="IPR003749">
    <property type="entry name" value="ThiS/MoaD-like"/>
</dbReference>
<dbReference type="EMBL" id="JAKELO010000002">
    <property type="protein sequence ID" value="MDE4908608.1"/>
    <property type="molecule type" value="Genomic_DNA"/>
</dbReference>
<dbReference type="SUPFAM" id="SSF54285">
    <property type="entry name" value="MoaD/ThiS"/>
    <property type="match status" value="1"/>
</dbReference>
<dbReference type="InterPro" id="IPR016155">
    <property type="entry name" value="Mopterin_synth/thiamin_S_b"/>
</dbReference>
<dbReference type="PANTHER" id="PTHR38031">
    <property type="entry name" value="SULFUR CARRIER PROTEIN SLR0821-RELATED"/>
    <property type="match status" value="1"/>
</dbReference>
<dbReference type="RefSeq" id="WP_274925229.1">
    <property type="nucleotide sequence ID" value="NZ_JAKELO010000002.1"/>
</dbReference>
<proteinExistence type="predicted"/>
<keyword evidence="2" id="KW-1185">Reference proteome</keyword>
<evidence type="ECO:0000313" key="2">
    <source>
        <dbReference type="Proteomes" id="UP001143747"/>
    </source>
</evidence>
<dbReference type="InterPro" id="IPR052045">
    <property type="entry name" value="Sulfur_Carrier/Prot_Modifier"/>
</dbReference>
<comment type="caution">
    <text evidence="1">The sequence shown here is derived from an EMBL/GenBank/DDBJ whole genome shotgun (WGS) entry which is preliminary data.</text>
</comment>
<protein>
    <submittedName>
        <fullName evidence="1">MoaD/ThiS family protein</fullName>
    </submittedName>
</protein>
<dbReference type="InterPro" id="IPR012675">
    <property type="entry name" value="Beta-grasp_dom_sf"/>
</dbReference>
<evidence type="ECO:0000313" key="1">
    <source>
        <dbReference type="EMBL" id="MDE4908608.1"/>
    </source>
</evidence>
<dbReference type="PANTHER" id="PTHR38031:SF1">
    <property type="entry name" value="SULFUR CARRIER PROTEIN CYSO"/>
    <property type="match status" value="1"/>
</dbReference>